<evidence type="ECO:0000313" key="1">
    <source>
        <dbReference type="EMBL" id="RIH84644.1"/>
    </source>
</evidence>
<protein>
    <submittedName>
        <fullName evidence="1">Uncharacterized protein</fullName>
    </submittedName>
</protein>
<gene>
    <name evidence="1" type="ORF">Mterra_01917</name>
</gene>
<reference evidence="1 2" key="1">
    <citation type="submission" date="2018-08" db="EMBL/GenBank/DDBJ databases">
        <title>Meiothermus terrae DSM 26712 genome sequencing project.</title>
        <authorList>
            <person name="Da Costa M.S."/>
            <person name="Albuquerque L."/>
            <person name="Raposo P."/>
            <person name="Froufe H.J.C."/>
            <person name="Barroso C.S."/>
            <person name="Egas C."/>
        </authorList>
    </citation>
    <scope>NUCLEOTIDE SEQUENCE [LARGE SCALE GENOMIC DNA]</scope>
    <source>
        <strain evidence="1 2">DSM 26712</strain>
    </source>
</reference>
<accession>A0A399EIU0</accession>
<comment type="caution">
    <text evidence="1">The sequence shown here is derived from an EMBL/GenBank/DDBJ whole genome shotgun (WGS) entry which is preliminary data.</text>
</comment>
<dbReference type="EMBL" id="QXDL01000070">
    <property type="protein sequence ID" value="RIH84644.1"/>
    <property type="molecule type" value="Genomic_DNA"/>
</dbReference>
<name>A0A399EIU0_9DEIN</name>
<dbReference type="OrthoDB" id="35180at2"/>
<organism evidence="1 2">
    <name type="scientific">Calidithermus terrae</name>
    <dbReference type="NCBI Taxonomy" id="1408545"/>
    <lineage>
        <taxon>Bacteria</taxon>
        <taxon>Thermotogati</taxon>
        <taxon>Deinococcota</taxon>
        <taxon>Deinococci</taxon>
        <taxon>Thermales</taxon>
        <taxon>Thermaceae</taxon>
        <taxon>Calidithermus</taxon>
    </lineage>
</organism>
<proteinExistence type="predicted"/>
<dbReference type="Proteomes" id="UP000265715">
    <property type="component" value="Unassembled WGS sequence"/>
</dbReference>
<keyword evidence="2" id="KW-1185">Reference proteome</keyword>
<evidence type="ECO:0000313" key="2">
    <source>
        <dbReference type="Proteomes" id="UP000265715"/>
    </source>
</evidence>
<dbReference type="AlphaFoldDB" id="A0A399EIU0"/>
<dbReference type="RefSeq" id="WP_147372654.1">
    <property type="nucleotide sequence ID" value="NZ_QXDL01000070.1"/>
</dbReference>
<sequence>MQRSVLTTLVIVAVLGVAGGVLMLSRSGSHVYTDDLSDPVEVADSYIHALLRKDLVRVAYYWTGDLKAYENSFFGRFTPSVLRMARREALPLENYRWRLGPARVEGDVAFVRVELEIIDTTAIAARYEELRGLRPDKDGRMPDGPPDPNLTVEEAWRLARNDPSVGWDRFEHDLRLNRTAKGWLIDMEADDRLITILYRGYDPDAEPDR</sequence>